<dbReference type="VEuPathDB" id="CryptoDB:Cvel_9877"/>
<dbReference type="PhylomeDB" id="A0A0G4I062"/>
<organism evidence="2">
    <name type="scientific">Chromera velia CCMP2878</name>
    <dbReference type="NCBI Taxonomy" id="1169474"/>
    <lineage>
        <taxon>Eukaryota</taxon>
        <taxon>Sar</taxon>
        <taxon>Alveolata</taxon>
        <taxon>Colpodellida</taxon>
        <taxon>Chromeraceae</taxon>
        <taxon>Chromera</taxon>
    </lineage>
</organism>
<name>A0A0G4I062_9ALVE</name>
<sequence>MWRRPQGSRVQYQQQQPSVYVPDICVVSLDEIKERQVQISPAGKLSPASTVEHASAFSVARTPTSESLWSLPALANLACLFAVSEEWTDFPISTASPAKLNPCSLLDGAFSTARTHIPVHARNLTSEEKELRQSAREKELRKFEDYEVKESVPVEAVPPSACRTTIPLLWRNTLKRVSVEERIFKSRLCANGSLCFETAAAQWALRFASCIAFAFSDFDPLTGFIVGDIENVYLTASHPASEDDSPTYSLGASVPEGPVPSTPLPLNSRDRHDTSPPLSPSAAKQFRSLLGGLAWVARDTRPDLAEACNELSRSVACPTERSHSFLHSAVRYAAATRDRSLSIRRDDIPPRSEKPLHLKGWGDAALRTAGCAHPHTGWLLSIGNSRLHWRSFRQPRIARSSARAELIASHDLVDFLESLLLCLRTVWQKGVTGTVYTDAKDVLDLVGADRPRLSERAVMKVIESLQEKLLERTLDFLVVQTLSLRNAMDESKIRLFYIATSENRADPLIKSMSPQLLSPFFHQYVEPEERKKQKIKRKLCCVLR</sequence>
<dbReference type="EMBL" id="CDMZ01004601">
    <property type="protein sequence ID" value="CEM50246.1"/>
    <property type="molecule type" value="Genomic_DNA"/>
</dbReference>
<evidence type="ECO:0000256" key="1">
    <source>
        <dbReference type="SAM" id="MobiDB-lite"/>
    </source>
</evidence>
<accession>A0A0G4I062</accession>
<dbReference type="AlphaFoldDB" id="A0A0G4I062"/>
<feature type="region of interest" description="Disordered" evidence="1">
    <location>
        <begin position="241"/>
        <end position="281"/>
    </location>
</feature>
<reference evidence="2" key="1">
    <citation type="submission" date="2014-11" db="EMBL/GenBank/DDBJ databases">
        <authorList>
            <person name="Otto D Thomas"/>
            <person name="Naeem Raeece"/>
        </authorList>
    </citation>
    <scope>NUCLEOTIDE SEQUENCE</scope>
</reference>
<proteinExistence type="predicted"/>
<evidence type="ECO:0000313" key="2">
    <source>
        <dbReference type="EMBL" id="CEM50246.1"/>
    </source>
</evidence>
<protein>
    <submittedName>
        <fullName evidence="2">Uncharacterized protein</fullName>
    </submittedName>
</protein>
<dbReference type="PANTHER" id="PTHR11439">
    <property type="entry name" value="GAG-POL-RELATED RETROTRANSPOSON"/>
    <property type="match status" value="1"/>
</dbReference>
<dbReference type="PANTHER" id="PTHR11439:SF463">
    <property type="entry name" value="REVERSE TRANSCRIPTASE TY1_COPIA-TYPE DOMAIN-CONTAINING PROTEIN"/>
    <property type="match status" value="1"/>
</dbReference>
<gene>
    <name evidence="2" type="ORF">Cvel_9877</name>
</gene>